<evidence type="ECO:0000256" key="1">
    <source>
        <dbReference type="ARBA" id="ARBA00022801"/>
    </source>
</evidence>
<protein>
    <submittedName>
        <fullName evidence="3">Helicase</fullName>
    </submittedName>
</protein>
<evidence type="ECO:0000259" key="2">
    <source>
        <dbReference type="SMART" id="SM00487"/>
    </source>
</evidence>
<gene>
    <name evidence="3" type="ORF">DI396_16090</name>
</gene>
<keyword evidence="1" id="KW-0378">Hydrolase</keyword>
<dbReference type="GO" id="GO:0031297">
    <property type="term" value="P:replication fork processing"/>
    <property type="evidence" value="ECO:0007669"/>
    <property type="project" value="TreeGrafter"/>
</dbReference>
<dbReference type="GO" id="GO:0004386">
    <property type="term" value="F:helicase activity"/>
    <property type="evidence" value="ECO:0007669"/>
    <property type="project" value="UniProtKB-KW"/>
</dbReference>
<sequence>MSDPTKVSISINCKGEGEFEVLPDDVTSSIWSRLNSATLSHGFKTKTTGNELTLSWPDTLTIVREFATRSAQSTFNFRFEPTEEAKSKLQTFSLQLQAVKKFNKSEGTLRSAEDIQAELIALGFTRRTLKDFQLRDLAQLLHLPNGANFSVPGAGKTTVTFALHLLSKQDGLHLIVVAPKAAFQAWKDIVEECIDVDQDPDIGEKFTVLDGSVDATEAALNSGASRFIISYDLAIRQQSVIANHVATHPTHLVLDESHRMKAGLASQRGRFLLEIAALPVRRDILSGTPMPQAASDIQSQLDFLWPGHGLGQEVSFGKSPREVLGNLYVRTTKTELGLPKATRTFLDVEMDDGQLALYSIVRDEFLRNFANKTGAGLGEVQLLRARRSVMRLLQLSVSPTLALNAMANDYVEVSSSIVDAVLEEGHSAKLRAVMAHARELAKANHKVVIWTIFTGTIHSLNSALADLNPVYIHGGVSSGFVDNPETREGRIRRFHEDPNCSVLIANPAAAGEGISLHTVCHNAIYVDRSYVSTHYLQSIDRIHRLGLAPDQETNIFVYRTKAPAQIGSIDLSVSRRLTEKIRNMQELLDDDDLHEIAYDEEQADDPIDYDVGIQDIIDLISEFENKAPEPDDELL</sequence>
<dbReference type="Proteomes" id="UP000248012">
    <property type="component" value="Unassembled WGS sequence"/>
</dbReference>
<dbReference type="GO" id="GO:0006281">
    <property type="term" value="P:DNA repair"/>
    <property type="evidence" value="ECO:0007669"/>
    <property type="project" value="TreeGrafter"/>
</dbReference>
<evidence type="ECO:0000313" key="4">
    <source>
        <dbReference type="Proteomes" id="UP000248012"/>
    </source>
</evidence>
<dbReference type="GO" id="GO:0016787">
    <property type="term" value="F:hydrolase activity"/>
    <property type="evidence" value="ECO:0007669"/>
    <property type="project" value="UniProtKB-KW"/>
</dbReference>
<dbReference type="OrthoDB" id="9814088at2"/>
<dbReference type="InterPro" id="IPR014001">
    <property type="entry name" value="Helicase_ATP-bd"/>
</dbReference>
<organism evidence="3 4">
    <name type="scientific">Litorivita pollutaquae</name>
    <dbReference type="NCBI Taxonomy" id="2200892"/>
    <lineage>
        <taxon>Bacteria</taxon>
        <taxon>Pseudomonadati</taxon>
        <taxon>Pseudomonadota</taxon>
        <taxon>Alphaproteobacteria</taxon>
        <taxon>Rhodobacterales</taxon>
        <taxon>Paracoccaceae</taxon>
        <taxon>Litorivita</taxon>
    </lineage>
</organism>
<comment type="caution">
    <text evidence="3">The sequence shown here is derived from an EMBL/GenBank/DDBJ whole genome shotgun (WGS) entry which is preliminary data.</text>
</comment>
<dbReference type="Gene3D" id="3.40.50.300">
    <property type="entry name" value="P-loop containing nucleotide triphosphate hydrolases"/>
    <property type="match status" value="1"/>
</dbReference>
<dbReference type="EMBL" id="QFVT01000017">
    <property type="protein sequence ID" value="PYC46329.1"/>
    <property type="molecule type" value="Genomic_DNA"/>
</dbReference>
<keyword evidence="4" id="KW-1185">Reference proteome</keyword>
<dbReference type="AlphaFoldDB" id="A0A2V4ML97"/>
<reference evidence="3 4" key="1">
    <citation type="submission" date="2018-05" db="EMBL/GenBank/DDBJ databases">
        <title>Oceanovita maritima gen. nov., sp. nov., a marine bacterium in the family Rhodobacteraceae isolated from surface seawater of Lundu port Xiamen, China.</title>
        <authorList>
            <person name="Hetharua B.H."/>
            <person name="Min D."/>
            <person name="Liao H."/>
            <person name="Tian Y."/>
        </authorList>
    </citation>
    <scope>NUCLEOTIDE SEQUENCE [LARGE SCALE GENOMIC DNA]</scope>
    <source>
        <strain evidence="3 4">FSX-11</strain>
    </source>
</reference>
<dbReference type="PANTHER" id="PTHR45766:SF6">
    <property type="entry name" value="SWI_SNF-RELATED MATRIX-ASSOCIATED ACTIN-DEPENDENT REGULATOR OF CHROMATIN SUBFAMILY A-LIKE PROTEIN 1"/>
    <property type="match status" value="1"/>
</dbReference>
<dbReference type="Pfam" id="PF00176">
    <property type="entry name" value="SNF2-rel_dom"/>
    <property type="match status" value="1"/>
</dbReference>
<dbReference type="PANTHER" id="PTHR45766">
    <property type="entry name" value="DNA ANNEALING HELICASE AND ENDONUCLEASE ZRANB3 FAMILY MEMBER"/>
    <property type="match status" value="1"/>
</dbReference>
<dbReference type="SMART" id="SM00487">
    <property type="entry name" value="DEXDc"/>
    <property type="match status" value="1"/>
</dbReference>
<dbReference type="GO" id="GO:0005524">
    <property type="term" value="F:ATP binding"/>
    <property type="evidence" value="ECO:0007669"/>
    <property type="project" value="InterPro"/>
</dbReference>
<accession>A0A2V4ML97</accession>
<dbReference type="InterPro" id="IPR049730">
    <property type="entry name" value="SNF2/RAD54-like_C"/>
</dbReference>
<dbReference type="InterPro" id="IPR038718">
    <property type="entry name" value="SNF2-like_sf"/>
</dbReference>
<evidence type="ECO:0000313" key="3">
    <source>
        <dbReference type="EMBL" id="PYC46329.1"/>
    </source>
</evidence>
<keyword evidence="3" id="KW-0067">ATP-binding</keyword>
<dbReference type="Gene3D" id="3.40.50.10810">
    <property type="entry name" value="Tandem AAA-ATPase domain"/>
    <property type="match status" value="1"/>
</dbReference>
<dbReference type="InterPro" id="IPR000330">
    <property type="entry name" value="SNF2_N"/>
</dbReference>
<feature type="domain" description="Helicase ATP-binding" evidence="2">
    <location>
        <begin position="125"/>
        <end position="315"/>
    </location>
</feature>
<keyword evidence="3" id="KW-0547">Nucleotide-binding</keyword>
<name>A0A2V4ML97_9RHOB</name>
<dbReference type="CDD" id="cd18793">
    <property type="entry name" value="SF2_C_SNF"/>
    <property type="match status" value="1"/>
</dbReference>
<proteinExistence type="predicted"/>
<keyword evidence="3" id="KW-0347">Helicase</keyword>
<dbReference type="InterPro" id="IPR027417">
    <property type="entry name" value="P-loop_NTPase"/>
</dbReference>
<dbReference type="SUPFAM" id="SSF52540">
    <property type="entry name" value="P-loop containing nucleoside triphosphate hydrolases"/>
    <property type="match status" value="2"/>
</dbReference>